<dbReference type="InterPro" id="IPR036271">
    <property type="entry name" value="Tet_transcr_reg_TetR-rel_C_sf"/>
</dbReference>
<feature type="domain" description="HTH tetR-type" evidence="5">
    <location>
        <begin position="3"/>
        <end position="63"/>
    </location>
</feature>
<dbReference type="Proteomes" id="UP000614047">
    <property type="component" value="Unassembled WGS sequence"/>
</dbReference>
<reference evidence="6" key="1">
    <citation type="submission" date="2020-11" db="EMBL/GenBank/DDBJ databases">
        <title>Sequencing the genomes of 1000 actinobacteria strains.</title>
        <authorList>
            <person name="Klenk H.-P."/>
        </authorList>
    </citation>
    <scope>NUCLEOTIDE SEQUENCE</scope>
    <source>
        <strain evidence="6">DSM 43175</strain>
    </source>
</reference>
<dbReference type="PANTHER" id="PTHR47506:SF3">
    <property type="entry name" value="HTH-TYPE TRANSCRIPTIONAL REGULATOR LMRA"/>
    <property type="match status" value="1"/>
</dbReference>
<dbReference type="EMBL" id="JADOUA010000001">
    <property type="protein sequence ID" value="MBG6087710.1"/>
    <property type="molecule type" value="Genomic_DNA"/>
</dbReference>
<proteinExistence type="predicted"/>
<name>A0A931GHU8_9ACTN</name>
<accession>A0A931GHU8</accession>
<feature type="DNA-binding region" description="H-T-H motif" evidence="4">
    <location>
        <begin position="26"/>
        <end position="45"/>
    </location>
</feature>
<evidence type="ECO:0000256" key="4">
    <source>
        <dbReference type="PROSITE-ProRule" id="PRU00335"/>
    </source>
</evidence>
<evidence type="ECO:0000313" key="6">
    <source>
        <dbReference type="EMBL" id="MBG6087710.1"/>
    </source>
</evidence>
<keyword evidence="2 4" id="KW-0238">DNA-binding</keyword>
<dbReference type="SUPFAM" id="SSF48498">
    <property type="entry name" value="Tetracyclin repressor-like, C-terminal domain"/>
    <property type="match status" value="1"/>
</dbReference>
<evidence type="ECO:0000259" key="5">
    <source>
        <dbReference type="PROSITE" id="PS50977"/>
    </source>
</evidence>
<evidence type="ECO:0000256" key="3">
    <source>
        <dbReference type="ARBA" id="ARBA00023163"/>
    </source>
</evidence>
<gene>
    <name evidence="6" type="ORF">IW256_001823</name>
</gene>
<organism evidence="6 7">
    <name type="scientific">Actinomadura viridis</name>
    <dbReference type="NCBI Taxonomy" id="58110"/>
    <lineage>
        <taxon>Bacteria</taxon>
        <taxon>Bacillati</taxon>
        <taxon>Actinomycetota</taxon>
        <taxon>Actinomycetes</taxon>
        <taxon>Streptosporangiales</taxon>
        <taxon>Thermomonosporaceae</taxon>
        <taxon>Actinomadura</taxon>
    </lineage>
</organism>
<dbReference type="PRINTS" id="PR00455">
    <property type="entry name" value="HTHTETR"/>
</dbReference>
<dbReference type="GO" id="GO:0003677">
    <property type="term" value="F:DNA binding"/>
    <property type="evidence" value="ECO:0007669"/>
    <property type="project" value="UniProtKB-UniRule"/>
</dbReference>
<dbReference type="AlphaFoldDB" id="A0A931GHU8"/>
<evidence type="ECO:0000313" key="7">
    <source>
        <dbReference type="Proteomes" id="UP000614047"/>
    </source>
</evidence>
<dbReference type="InterPro" id="IPR001647">
    <property type="entry name" value="HTH_TetR"/>
</dbReference>
<dbReference type="InterPro" id="IPR009057">
    <property type="entry name" value="Homeodomain-like_sf"/>
</dbReference>
<sequence length="193" mass="20452">MASDTRRRLLEAAAQLFREQGYAATGLKQITSVAGAPWGSLYHFFPGGKEQLGAEAVAHSGARYLKLFDLVYERAGDEAIVQAVHDFFQLSAEALEASRWADGCPIATVALEAAGTSEPLRHACAEVFESWRAAGARRFVLAGVEPARAGELATYVLAALEGAIVLSRARHDTGPLRVTAGIVAGTLRTELGG</sequence>
<evidence type="ECO:0000256" key="1">
    <source>
        <dbReference type="ARBA" id="ARBA00023015"/>
    </source>
</evidence>
<dbReference type="SUPFAM" id="SSF46689">
    <property type="entry name" value="Homeodomain-like"/>
    <property type="match status" value="1"/>
</dbReference>
<dbReference type="PANTHER" id="PTHR47506">
    <property type="entry name" value="TRANSCRIPTIONAL REGULATORY PROTEIN"/>
    <property type="match status" value="1"/>
</dbReference>
<evidence type="ECO:0000256" key="2">
    <source>
        <dbReference type="ARBA" id="ARBA00023125"/>
    </source>
</evidence>
<dbReference type="PROSITE" id="PS50977">
    <property type="entry name" value="HTH_TETR_2"/>
    <property type="match status" value="1"/>
</dbReference>
<dbReference type="Pfam" id="PF00440">
    <property type="entry name" value="TetR_N"/>
    <property type="match status" value="1"/>
</dbReference>
<protein>
    <submittedName>
        <fullName evidence="6">AcrR family transcriptional regulator</fullName>
    </submittedName>
</protein>
<dbReference type="InterPro" id="IPR054156">
    <property type="entry name" value="YxaF_TetR_C"/>
</dbReference>
<dbReference type="Gene3D" id="1.10.357.10">
    <property type="entry name" value="Tetracycline Repressor, domain 2"/>
    <property type="match status" value="1"/>
</dbReference>
<comment type="caution">
    <text evidence="6">The sequence shown here is derived from an EMBL/GenBank/DDBJ whole genome shotgun (WGS) entry which is preliminary data.</text>
</comment>
<dbReference type="Pfam" id="PF21993">
    <property type="entry name" value="TetR_C_13_2"/>
    <property type="match status" value="1"/>
</dbReference>
<dbReference type="RefSeq" id="WP_197010533.1">
    <property type="nucleotide sequence ID" value="NZ_BAABES010000008.1"/>
</dbReference>
<keyword evidence="3" id="KW-0804">Transcription</keyword>
<keyword evidence="7" id="KW-1185">Reference proteome</keyword>
<keyword evidence="1" id="KW-0805">Transcription regulation</keyword>